<comment type="similarity">
    <text evidence="2">Belongs to the CND3 (condensin subunit 3) family.</text>
</comment>
<evidence type="ECO:0000256" key="6">
    <source>
        <dbReference type="ARBA" id="ARBA00023067"/>
    </source>
</evidence>
<dbReference type="GO" id="GO:0000793">
    <property type="term" value="C:condensed chromosome"/>
    <property type="evidence" value="ECO:0007669"/>
    <property type="project" value="TreeGrafter"/>
</dbReference>
<dbReference type="InterPro" id="IPR027165">
    <property type="entry name" value="CND3"/>
</dbReference>
<keyword evidence="7" id="KW-0131">Cell cycle</keyword>
<name>A0A9P5XCB7_9AGAR</name>
<feature type="compositionally biased region" description="Basic and acidic residues" evidence="8">
    <location>
        <begin position="573"/>
        <end position="583"/>
    </location>
</feature>
<dbReference type="EMBL" id="MU151210">
    <property type="protein sequence ID" value="KAF9447221.1"/>
    <property type="molecule type" value="Genomic_DNA"/>
</dbReference>
<comment type="subcellular location">
    <subcellularLocation>
        <location evidence="1">Chromosome</location>
    </subcellularLocation>
</comment>
<proteinExistence type="inferred from homology"/>
<organism evidence="10 11">
    <name type="scientific">Macrolepiota fuliginosa MF-IS2</name>
    <dbReference type="NCBI Taxonomy" id="1400762"/>
    <lineage>
        <taxon>Eukaryota</taxon>
        <taxon>Fungi</taxon>
        <taxon>Dikarya</taxon>
        <taxon>Basidiomycota</taxon>
        <taxon>Agaricomycotina</taxon>
        <taxon>Agaricomycetes</taxon>
        <taxon>Agaricomycetidae</taxon>
        <taxon>Agaricales</taxon>
        <taxon>Agaricineae</taxon>
        <taxon>Agaricaceae</taxon>
        <taxon>Macrolepiota</taxon>
    </lineage>
</organism>
<dbReference type="AlphaFoldDB" id="A0A9P5XCB7"/>
<reference evidence="10" key="1">
    <citation type="submission" date="2020-11" db="EMBL/GenBank/DDBJ databases">
        <authorList>
            <consortium name="DOE Joint Genome Institute"/>
            <person name="Ahrendt S."/>
            <person name="Riley R."/>
            <person name="Andreopoulos W."/>
            <person name="Labutti K."/>
            <person name="Pangilinan J."/>
            <person name="Ruiz-Duenas F.J."/>
            <person name="Barrasa J.M."/>
            <person name="Sanchez-Garcia M."/>
            <person name="Camarero S."/>
            <person name="Miyauchi S."/>
            <person name="Serrano A."/>
            <person name="Linde D."/>
            <person name="Babiker R."/>
            <person name="Drula E."/>
            <person name="Ayuso-Fernandez I."/>
            <person name="Pacheco R."/>
            <person name="Padilla G."/>
            <person name="Ferreira P."/>
            <person name="Barriuso J."/>
            <person name="Kellner H."/>
            <person name="Castanera R."/>
            <person name="Alfaro M."/>
            <person name="Ramirez L."/>
            <person name="Pisabarro A.G."/>
            <person name="Kuo A."/>
            <person name="Tritt A."/>
            <person name="Lipzen A."/>
            <person name="He G."/>
            <person name="Yan M."/>
            <person name="Ng V."/>
            <person name="Cullen D."/>
            <person name="Martin F."/>
            <person name="Rosso M.-N."/>
            <person name="Henrissat B."/>
            <person name="Hibbett D."/>
            <person name="Martinez A.T."/>
            <person name="Grigoriev I.V."/>
        </authorList>
    </citation>
    <scope>NUCLEOTIDE SEQUENCE</scope>
    <source>
        <strain evidence="10">MF-IS2</strain>
    </source>
</reference>
<comment type="caution">
    <text evidence="10">The sequence shown here is derived from an EMBL/GenBank/DDBJ whole genome shotgun (WGS) entry which is preliminary data.</text>
</comment>
<keyword evidence="11" id="KW-1185">Reference proteome</keyword>
<evidence type="ECO:0000256" key="8">
    <source>
        <dbReference type="SAM" id="MobiDB-lite"/>
    </source>
</evidence>
<evidence type="ECO:0000256" key="7">
    <source>
        <dbReference type="ARBA" id="ARBA00023306"/>
    </source>
</evidence>
<dbReference type="InterPro" id="IPR011989">
    <property type="entry name" value="ARM-like"/>
</dbReference>
<protein>
    <recommendedName>
        <fullName evidence="9">Nuclear condensin complex subunit 3 C-terminal domain-containing protein</fullName>
    </recommendedName>
</protein>
<keyword evidence="3" id="KW-0158">Chromosome</keyword>
<keyword evidence="6" id="KW-0226">DNA condensation</keyword>
<keyword evidence="4" id="KW-0132">Cell division</keyword>
<dbReference type="OrthoDB" id="27187at2759"/>
<sequence length="1130" mass="127126">MPGKTRQPDKQTNLEYLSATVPKIFDQVQVSIANHQKNCVALHKIHSDAANFFEQVNNGRGIRLTGERMFGDMIQCMLAPVLPLKKGITTADRVIRFIGAYTKFINEKAAEEKAGQDAIDVDEDTTATRFTARLLKFLMRGVEAKDKNVRYRVLQTLVEMVSHLGEIDEELYSALRNALLGRARDKEAPVRAQAVVALSKLCAAETDEDIENDEISAIDVLLEALAHDPSSDVRRSVLLSLPITPVTIPHILDRMRDTEVTIRRVVFSVVLEPNTTQGDEFKVMGPTHPRAFTISQREQIVRNGVGDREDSVRRVASTLIGSWIDVVDISGSKVDSQDLKQENVPAAEEGVLSLLKLFDLVEGTVARDALFSVFTHRPDIFSKIKFDADYWQKLDPERAFLARVFVDHCADEKDDKRLEEALPTVSALANIIKASWNALSDTYQNFIDDRLVRDFDDVELQEKEDEIVEKEAVLSELLKMAVNLDYSDESGRRVMFPLVREMTSKETLPETLVGHCLDVLRRLAADDKDLIRIVVEIISDLRDPFTDEPEEPVNDPNASFAETPSTTPKPRPPPREKTEAEKKQALDIDSRCLMLSNAMLERVNTTFEENSTLEGLMRDLIVPSIHIKDAHIRERAFVSLGLCCSIARKRALNSVDFFKSQVLSSPDKMKPSLYKIIFDMLMVHDLAFARSVPQKVLEITDDFLITRMREERDPQILAIICLGIAKLVLAGIARDINSVANLMLAFLSPATSGNQDLRQALTCFFPVYSYSSVANQSSIMSIFLRVFSEVKKTRADLEEGEEVATSSQVTTMFIDLTDPNRLSSVVSAHGLADEKDIHDNESLQLKLAIEILKEFLKPNFDFDKDDKKVLCQMFSKLYIPDVVDDELIRRLKLYLDTVKTRRPFKDTTSRNALSKFDALISKKYEKQLELQEEELRKLEELQDLFNFLDDIIPEDDGELVDPPEPKKRGRKRRSMSITTATSDGETPSHESGRGAQKAKKRRRVSGSDDESEEEEEEGTPRPAVKTRVMPKRAATGKISTQPIVITDSEDEAHEELPKKKASSLKAARKTRKVKDEEEEALDRDISQLLEPPSPAPSTPSSLSSLEDDTIVGPDSEAEEEEEVSGLLVED</sequence>
<evidence type="ECO:0000259" key="9">
    <source>
        <dbReference type="Pfam" id="PF12719"/>
    </source>
</evidence>
<feature type="compositionally biased region" description="Polar residues" evidence="8">
    <location>
        <begin position="975"/>
        <end position="985"/>
    </location>
</feature>
<feature type="compositionally biased region" description="Acidic residues" evidence="8">
    <location>
        <begin position="1105"/>
        <end position="1130"/>
    </location>
</feature>
<dbReference type="GO" id="GO:0051301">
    <property type="term" value="P:cell division"/>
    <property type="evidence" value="ECO:0007669"/>
    <property type="project" value="UniProtKB-KW"/>
</dbReference>
<keyword evidence="5" id="KW-0498">Mitosis</keyword>
<feature type="region of interest" description="Disordered" evidence="8">
    <location>
        <begin position="955"/>
        <end position="1130"/>
    </location>
</feature>
<dbReference type="InterPro" id="IPR025977">
    <property type="entry name" value="Cnd3_C"/>
</dbReference>
<evidence type="ECO:0000313" key="10">
    <source>
        <dbReference type="EMBL" id="KAF9447221.1"/>
    </source>
</evidence>
<gene>
    <name evidence="10" type="ORF">P691DRAFT_707172</name>
</gene>
<feature type="domain" description="Nuclear condensin complex subunit 3 C-terminal" evidence="9">
    <location>
        <begin position="591"/>
        <end position="879"/>
    </location>
</feature>
<dbReference type="Gene3D" id="1.25.10.10">
    <property type="entry name" value="Leucine-rich Repeat Variant"/>
    <property type="match status" value="1"/>
</dbReference>
<dbReference type="InterPro" id="IPR016024">
    <property type="entry name" value="ARM-type_fold"/>
</dbReference>
<evidence type="ECO:0000313" key="11">
    <source>
        <dbReference type="Proteomes" id="UP000807342"/>
    </source>
</evidence>
<evidence type="ECO:0000256" key="1">
    <source>
        <dbReference type="ARBA" id="ARBA00004286"/>
    </source>
</evidence>
<dbReference type="PANTHER" id="PTHR14418:SF5">
    <property type="entry name" value="CONDENSIN COMPLEX SUBUNIT 3"/>
    <property type="match status" value="1"/>
</dbReference>
<dbReference type="GO" id="GO:0007076">
    <property type="term" value="P:mitotic chromosome condensation"/>
    <property type="evidence" value="ECO:0007669"/>
    <property type="project" value="InterPro"/>
</dbReference>
<dbReference type="Pfam" id="PF12719">
    <property type="entry name" value="Cnd3"/>
    <property type="match status" value="1"/>
</dbReference>
<evidence type="ECO:0000256" key="5">
    <source>
        <dbReference type="ARBA" id="ARBA00022776"/>
    </source>
</evidence>
<dbReference type="PANTHER" id="PTHR14418">
    <property type="entry name" value="CONDENSIN COMPLEX SUBUNIT 3-RELATED"/>
    <property type="match status" value="1"/>
</dbReference>
<feature type="compositionally biased region" description="Acidic residues" evidence="8">
    <location>
        <begin position="1007"/>
        <end position="1017"/>
    </location>
</feature>
<feature type="compositionally biased region" description="Basic residues" evidence="8">
    <location>
        <begin position="1059"/>
        <end position="1072"/>
    </location>
</feature>
<dbReference type="GO" id="GO:0000796">
    <property type="term" value="C:condensin complex"/>
    <property type="evidence" value="ECO:0007669"/>
    <property type="project" value="InterPro"/>
</dbReference>
<evidence type="ECO:0000256" key="3">
    <source>
        <dbReference type="ARBA" id="ARBA00022454"/>
    </source>
</evidence>
<feature type="region of interest" description="Disordered" evidence="8">
    <location>
        <begin position="544"/>
        <end position="583"/>
    </location>
</feature>
<evidence type="ECO:0000256" key="4">
    <source>
        <dbReference type="ARBA" id="ARBA00022618"/>
    </source>
</evidence>
<dbReference type="Proteomes" id="UP000807342">
    <property type="component" value="Unassembled WGS sequence"/>
</dbReference>
<accession>A0A9P5XCB7</accession>
<evidence type="ECO:0000256" key="2">
    <source>
        <dbReference type="ARBA" id="ARBA00006533"/>
    </source>
</evidence>
<dbReference type="SUPFAM" id="SSF48371">
    <property type="entry name" value="ARM repeat"/>
    <property type="match status" value="1"/>
</dbReference>